<feature type="binding site" evidence="4">
    <location>
        <position position="131"/>
    </location>
    <ligand>
        <name>Mn(2+)</name>
        <dbReference type="ChEBI" id="CHEBI:29035"/>
        <label>1</label>
    </ligand>
</feature>
<dbReference type="Gene3D" id="3.40.800.10">
    <property type="entry name" value="Ureohydrolase domain"/>
    <property type="match status" value="1"/>
</dbReference>
<sequence length="297" mass="33291">MIDSIVSTKNTEEADVVIISAPYEKTVSSRKGTINGPKAIIKMLDSKLELFDRAYKMELVSKIKIGAKSLNNISPLLPAKAIEKITSECGKILDKNQFLFLFGGEHSVSLGLLQALSKKINPKDVTILDIDAHCDLRDSDSDYSLKPTKFAHSCVMRRAHELGYNLVQVGIRTYSIDEYKYFTDQKNNIKIFEWGNGIKVPDIDEILESVKTKYIYITIDVDGFDPAHMPGTGTAVQGGLEWWYGVELIERIIDNHELIGADIVEVSPMRDSILTEYGAAQLAYTMIAHKFQKKLKV</sequence>
<dbReference type="GO" id="GO:0008783">
    <property type="term" value="F:agmatinase activity"/>
    <property type="evidence" value="ECO:0007669"/>
    <property type="project" value="TreeGrafter"/>
</dbReference>
<feature type="binding site" evidence="4">
    <location>
        <position position="133"/>
    </location>
    <ligand>
        <name>Mn(2+)</name>
        <dbReference type="ChEBI" id="CHEBI:29035"/>
        <label>1</label>
    </ligand>
</feature>
<dbReference type="InterPro" id="IPR023696">
    <property type="entry name" value="Ureohydrolase_dom_sf"/>
</dbReference>
<dbReference type="PANTHER" id="PTHR11358:SF26">
    <property type="entry name" value="GUANIDINO ACID HYDROLASE, MITOCHONDRIAL"/>
    <property type="match status" value="1"/>
</dbReference>
<reference evidence="6 7" key="1">
    <citation type="journal article" date="2015" name="Nature">
        <title>rRNA introns, odd ribosomes, and small enigmatic genomes across a large radiation of phyla.</title>
        <authorList>
            <person name="Brown C.T."/>
            <person name="Hug L.A."/>
            <person name="Thomas B.C."/>
            <person name="Sharon I."/>
            <person name="Castelle C.J."/>
            <person name="Singh A."/>
            <person name="Wilkins M.J."/>
            <person name="Williams K.H."/>
            <person name="Banfield J.F."/>
        </authorList>
    </citation>
    <scope>NUCLEOTIDE SEQUENCE [LARGE SCALE GENOMIC DNA]</scope>
</reference>
<dbReference type="Pfam" id="PF00491">
    <property type="entry name" value="Arginase"/>
    <property type="match status" value="1"/>
</dbReference>
<dbReference type="PRINTS" id="PR00116">
    <property type="entry name" value="ARGINASE"/>
</dbReference>
<evidence type="ECO:0000313" key="7">
    <source>
        <dbReference type="Proteomes" id="UP000034701"/>
    </source>
</evidence>
<comment type="cofactor">
    <cofactor evidence="4">
        <name>Mn(2+)</name>
        <dbReference type="ChEBI" id="CHEBI:29035"/>
    </cofactor>
    <text evidence="4">Binds 2 manganese ions per subunit.</text>
</comment>
<dbReference type="InterPro" id="IPR006035">
    <property type="entry name" value="Ureohydrolase"/>
</dbReference>
<evidence type="ECO:0000256" key="5">
    <source>
        <dbReference type="RuleBase" id="RU003684"/>
    </source>
</evidence>
<dbReference type="PROSITE" id="PS51409">
    <property type="entry name" value="ARGINASE_2"/>
    <property type="match status" value="1"/>
</dbReference>
<dbReference type="EMBL" id="LBTA01000044">
    <property type="protein sequence ID" value="KKQ31377.1"/>
    <property type="molecule type" value="Genomic_DNA"/>
</dbReference>
<name>A0A0G0GMY2_9BACT</name>
<dbReference type="Proteomes" id="UP000034701">
    <property type="component" value="Unassembled WGS sequence"/>
</dbReference>
<dbReference type="InterPro" id="IPR020855">
    <property type="entry name" value="Ureohydrolase_Mn_BS"/>
</dbReference>
<comment type="caution">
    <text evidence="6">The sequence shown here is derived from an EMBL/GenBank/DDBJ whole genome shotgun (WGS) entry which is preliminary data.</text>
</comment>
<keyword evidence="3 5" id="KW-0378">Hydrolase</keyword>
<dbReference type="PANTHER" id="PTHR11358">
    <property type="entry name" value="ARGINASE/AGMATINASE"/>
    <property type="match status" value="1"/>
</dbReference>
<proteinExistence type="inferred from homology"/>
<feature type="binding site" evidence="4">
    <location>
        <position position="135"/>
    </location>
    <ligand>
        <name>Mn(2+)</name>
        <dbReference type="ChEBI" id="CHEBI:29035"/>
        <label>1</label>
    </ligand>
</feature>
<protein>
    <submittedName>
        <fullName evidence="6">Agmatinase</fullName>
    </submittedName>
</protein>
<dbReference type="AlphaFoldDB" id="A0A0G0GMY2"/>
<dbReference type="NCBIfam" id="TIGR01230">
    <property type="entry name" value="agmatinase"/>
    <property type="match status" value="1"/>
</dbReference>
<organism evidence="6 7">
    <name type="scientific">Candidatus Nomurabacteria bacterium GW2011_GWA1_37_20</name>
    <dbReference type="NCBI Taxonomy" id="1618729"/>
    <lineage>
        <taxon>Bacteria</taxon>
        <taxon>Candidatus Nomuraibacteriota</taxon>
    </lineage>
</organism>
<feature type="binding site" evidence="4">
    <location>
        <position position="106"/>
    </location>
    <ligand>
        <name>Mn(2+)</name>
        <dbReference type="ChEBI" id="CHEBI:29035"/>
        <label>1</label>
    </ligand>
</feature>
<keyword evidence="4" id="KW-0464">Manganese</keyword>
<accession>A0A0G0GMY2</accession>
<dbReference type="SUPFAM" id="SSF52768">
    <property type="entry name" value="Arginase/deacetylase"/>
    <property type="match status" value="1"/>
</dbReference>
<dbReference type="PATRIC" id="fig|1618729.3.peg.496"/>
<evidence type="ECO:0000256" key="2">
    <source>
        <dbReference type="ARBA" id="ARBA00022723"/>
    </source>
</evidence>
<evidence type="ECO:0000256" key="1">
    <source>
        <dbReference type="ARBA" id="ARBA00009227"/>
    </source>
</evidence>
<feature type="binding site" evidence="4">
    <location>
        <position position="220"/>
    </location>
    <ligand>
        <name>Mn(2+)</name>
        <dbReference type="ChEBI" id="CHEBI:29035"/>
        <label>1</label>
    </ligand>
</feature>
<dbReference type="GO" id="GO:0046872">
    <property type="term" value="F:metal ion binding"/>
    <property type="evidence" value="ECO:0007669"/>
    <property type="project" value="UniProtKB-KW"/>
</dbReference>
<gene>
    <name evidence="6" type="ORF">US45_C0044G0004</name>
</gene>
<evidence type="ECO:0000313" key="6">
    <source>
        <dbReference type="EMBL" id="KKQ31377.1"/>
    </source>
</evidence>
<dbReference type="PIRSF" id="PIRSF036979">
    <property type="entry name" value="Arginase"/>
    <property type="match status" value="1"/>
</dbReference>
<evidence type="ECO:0000256" key="3">
    <source>
        <dbReference type="ARBA" id="ARBA00022801"/>
    </source>
</evidence>
<comment type="similarity">
    <text evidence="1">Belongs to the arginase family. Agmatinase subfamily.</text>
</comment>
<keyword evidence="2 4" id="KW-0479">Metal-binding</keyword>
<dbReference type="PROSITE" id="PS01053">
    <property type="entry name" value="ARGINASE_1"/>
    <property type="match status" value="1"/>
</dbReference>
<feature type="binding site" evidence="4">
    <location>
        <position position="222"/>
    </location>
    <ligand>
        <name>Mn(2+)</name>
        <dbReference type="ChEBI" id="CHEBI:29035"/>
        <label>1</label>
    </ligand>
</feature>
<evidence type="ECO:0000256" key="4">
    <source>
        <dbReference type="PIRSR" id="PIRSR036979-1"/>
    </source>
</evidence>
<dbReference type="InterPro" id="IPR005925">
    <property type="entry name" value="Agmatinase-rel"/>
</dbReference>
<dbReference type="GO" id="GO:0033389">
    <property type="term" value="P:putrescine biosynthetic process from arginine, via agmatine"/>
    <property type="evidence" value="ECO:0007669"/>
    <property type="project" value="TreeGrafter"/>
</dbReference>